<evidence type="ECO:0000313" key="10">
    <source>
        <dbReference type="Proteomes" id="UP001247307"/>
    </source>
</evidence>
<proteinExistence type="predicted"/>
<organism evidence="9 10">
    <name type="scientific">Falsarthrobacter nasiphocae</name>
    <dbReference type="NCBI Taxonomy" id="189863"/>
    <lineage>
        <taxon>Bacteria</taxon>
        <taxon>Bacillati</taxon>
        <taxon>Actinomycetota</taxon>
        <taxon>Actinomycetes</taxon>
        <taxon>Micrococcales</taxon>
        <taxon>Micrococcaceae</taxon>
        <taxon>Falsarthrobacter</taxon>
    </lineage>
</organism>
<protein>
    <recommendedName>
        <fullName evidence="2">histidine kinase</fullName>
        <ecNumber evidence="2">2.7.13.3</ecNumber>
    </recommendedName>
</protein>
<dbReference type="InterPro" id="IPR035965">
    <property type="entry name" value="PAS-like_dom_sf"/>
</dbReference>
<evidence type="ECO:0000313" key="9">
    <source>
        <dbReference type="EMBL" id="MDR6891418.1"/>
    </source>
</evidence>
<keyword evidence="3" id="KW-0597">Phosphoprotein</keyword>
<dbReference type="InterPro" id="IPR036890">
    <property type="entry name" value="HATPase_C_sf"/>
</dbReference>
<dbReference type="InterPro" id="IPR013656">
    <property type="entry name" value="PAS_4"/>
</dbReference>
<evidence type="ECO:0000259" key="8">
    <source>
        <dbReference type="PROSITE" id="PS50109"/>
    </source>
</evidence>
<dbReference type="Gene3D" id="3.30.450.20">
    <property type="entry name" value="PAS domain"/>
    <property type="match status" value="1"/>
</dbReference>
<dbReference type="Pfam" id="PF02518">
    <property type="entry name" value="HATPase_c"/>
    <property type="match status" value="1"/>
</dbReference>
<evidence type="ECO:0000256" key="1">
    <source>
        <dbReference type="ARBA" id="ARBA00000085"/>
    </source>
</evidence>
<comment type="caution">
    <text evidence="9">The sequence shown here is derived from an EMBL/GenBank/DDBJ whole genome shotgun (WGS) entry which is preliminary data.</text>
</comment>
<dbReference type="Pfam" id="PF08448">
    <property type="entry name" value="PAS_4"/>
    <property type="match status" value="1"/>
</dbReference>
<dbReference type="SUPFAM" id="SSF55874">
    <property type="entry name" value="ATPase domain of HSP90 chaperone/DNA topoisomerase II/histidine kinase"/>
    <property type="match status" value="1"/>
</dbReference>
<evidence type="ECO:0000256" key="7">
    <source>
        <dbReference type="ARBA" id="ARBA00022840"/>
    </source>
</evidence>
<evidence type="ECO:0000256" key="5">
    <source>
        <dbReference type="ARBA" id="ARBA00022741"/>
    </source>
</evidence>
<dbReference type="EC" id="2.7.13.3" evidence="2"/>
<accession>A0AAE3YGB9</accession>
<sequence>MPNAFVSDHARPDANAGDREWLHLLVGDWQIVADLAFADLILWLPAEGGGVLAQAHARPSTAHTRFPSDIVGEPPGDEAELIAAALATGETQTGAGVVAVPMRRTAGALAVVTVHRSPALGEPGELEHAYQDAADVLLEMGRLGLWPDSSTATGSRRGAPRVGDGFLRLNKDGTVAYASPNAVSAFRRLGIIGQIVGHPLTALTRDIGLAHKLADESLPLVLNGRMPWRSEITADRSTLTLRAIPLRSLEGRTGAILLCRDVSELRRREQELVSKDATIREIHHRVKNNLQTVAALLRIQSRRMQSEEAKEGLAQAMRRVDTIARVHEALSHGLAQSVDFDALIQRQFHLAAEIASSEQHIETILEGRFGYLPSDAATPLALVINELVANAVEHGFAGRQHGWVRLTARRTPSEKGPERLEVLVEDDGLGYAGGGSGGSAAASGASAGGAGGASAGAAHTDRTVQAGLGTKIVETLVTSELGGTITWGARHGGGTVVTIELLLRPSA</sequence>
<evidence type="ECO:0000256" key="3">
    <source>
        <dbReference type="ARBA" id="ARBA00022553"/>
    </source>
</evidence>
<dbReference type="GO" id="GO:0005524">
    <property type="term" value="F:ATP binding"/>
    <property type="evidence" value="ECO:0007669"/>
    <property type="project" value="UniProtKB-KW"/>
</dbReference>
<dbReference type="SMART" id="SM00387">
    <property type="entry name" value="HATPase_c"/>
    <property type="match status" value="1"/>
</dbReference>
<dbReference type="Pfam" id="PF07568">
    <property type="entry name" value="HisKA_2"/>
    <property type="match status" value="1"/>
</dbReference>
<gene>
    <name evidence="9" type="ORF">J2S35_000358</name>
</gene>
<dbReference type="Proteomes" id="UP001247307">
    <property type="component" value="Unassembled WGS sequence"/>
</dbReference>
<dbReference type="InterPro" id="IPR005467">
    <property type="entry name" value="His_kinase_dom"/>
</dbReference>
<dbReference type="RefSeq" id="WP_309849189.1">
    <property type="nucleotide sequence ID" value="NZ_BAAAIU010000024.1"/>
</dbReference>
<evidence type="ECO:0000256" key="4">
    <source>
        <dbReference type="ARBA" id="ARBA00022679"/>
    </source>
</evidence>
<dbReference type="SUPFAM" id="SSF55785">
    <property type="entry name" value="PYP-like sensor domain (PAS domain)"/>
    <property type="match status" value="1"/>
</dbReference>
<dbReference type="InterPro" id="IPR022066">
    <property type="entry name" value="PdtaS_GAF"/>
</dbReference>
<keyword evidence="4" id="KW-0808">Transferase</keyword>
<keyword evidence="6 9" id="KW-0418">Kinase</keyword>
<dbReference type="GO" id="GO:0004673">
    <property type="term" value="F:protein histidine kinase activity"/>
    <property type="evidence" value="ECO:0007669"/>
    <property type="project" value="UniProtKB-EC"/>
</dbReference>
<dbReference type="AlphaFoldDB" id="A0AAE3YGB9"/>
<keyword evidence="7" id="KW-0067">ATP-binding</keyword>
<reference evidence="9" key="1">
    <citation type="submission" date="2023-07" db="EMBL/GenBank/DDBJ databases">
        <title>Sequencing the genomes of 1000 actinobacteria strains.</title>
        <authorList>
            <person name="Klenk H.-P."/>
        </authorList>
    </citation>
    <scope>NUCLEOTIDE SEQUENCE</scope>
    <source>
        <strain evidence="9">DSM 13988</strain>
    </source>
</reference>
<keyword evidence="5" id="KW-0547">Nucleotide-binding</keyword>
<dbReference type="InterPro" id="IPR003594">
    <property type="entry name" value="HATPase_dom"/>
</dbReference>
<name>A0AAE3YGB9_9MICC</name>
<dbReference type="PANTHER" id="PTHR41523">
    <property type="entry name" value="TWO-COMPONENT SYSTEM SENSOR PROTEIN"/>
    <property type="match status" value="1"/>
</dbReference>
<comment type="catalytic activity">
    <reaction evidence="1">
        <text>ATP + protein L-histidine = ADP + protein N-phospho-L-histidine.</text>
        <dbReference type="EC" id="2.7.13.3"/>
    </reaction>
</comment>
<dbReference type="Gene3D" id="3.30.565.10">
    <property type="entry name" value="Histidine kinase-like ATPase, C-terminal domain"/>
    <property type="match status" value="1"/>
</dbReference>
<dbReference type="PANTHER" id="PTHR41523:SF8">
    <property type="entry name" value="ETHYLENE RESPONSE SENSOR PROTEIN"/>
    <property type="match status" value="1"/>
</dbReference>
<dbReference type="Pfam" id="PF12282">
    <property type="entry name" value="GAF_PdtaS"/>
    <property type="match status" value="1"/>
</dbReference>
<evidence type="ECO:0000256" key="2">
    <source>
        <dbReference type="ARBA" id="ARBA00012438"/>
    </source>
</evidence>
<dbReference type="PROSITE" id="PS50109">
    <property type="entry name" value="HIS_KIN"/>
    <property type="match status" value="1"/>
</dbReference>
<dbReference type="Gene3D" id="3.30.450.280">
    <property type="entry name" value="GAF domain"/>
    <property type="match status" value="1"/>
</dbReference>
<feature type="domain" description="Histidine kinase" evidence="8">
    <location>
        <begin position="281"/>
        <end position="505"/>
    </location>
</feature>
<dbReference type="InterPro" id="IPR038424">
    <property type="entry name" value="H_kinase_PdtaS_GAF_sf"/>
</dbReference>
<dbReference type="InterPro" id="IPR011495">
    <property type="entry name" value="Sig_transdc_His_kin_sub2_dim/P"/>
</dbReference>
<dbReference type="EMBL" id="JAVDUI010000001">
    <property type="protein sequence ID" value="MDR6891418.1"/>
    <property type="molecule type" value="Genomic_DNA"/>
</dbReference>
<keyword evidence="10" id="KW-1185">Reference proteome</keyword>
<evidence type="ECO:0000256" key="6">
    <source>
        <dbReference type="ARBA" id="ARBA00022777"/>
    </source>
</evidence>